<evidence type="ECO:0000313" key="3">
    <source>
        <dbReference type="Proteomes" id="UP001164506"/>
    </source>
</evidence>
<reference evidence="2" key="1">
    <citation type="submission" date="2021-09" db="EMBL/GenBank/DDBJ databases">
        <title>Complete genome sequence and metabolic characterization of Streptomyces tanashiensis DSM 731 the producer of antibacterial Kalafungin and diverse secondary metabolites.</title>
        <authorList>
            <person name="Abbasi M.N."/>
            <person name="Anwar M.N."/>
            <person name="Alam K."/>
            <person name="Shoaib M."/>
            <person name="Lin Z."/>
            <person name="Hayat M."/>
            <person name="Ali M.I."/>
            <person name="Malik H.M.T."/>
            <person name="Ahmed I."/>
            <person name="Li A."/>
            <person name="Hailong Wang H."/>
            <person name="Zhang Y."/>
        </authorList>
    </citation>
    <scope>NUCLEOTIDE SEQUENCE</scope>
    <source>
        <strain evidence="2">Kala</strain>
    </source>
</reference>
<keyword evidence="3" id="KW-1185">Reference proteome</keyword>
<dbReference type="GeneID" id="95602735"/>
<evidence type="ECO:0008006" key="4">
    <source>
        <dbReference type="Google" id="ProtNLM"/>
    </source>
</evidence>
<keyword evidence="1" id="KW-0732">Signal</keyword>
<dbReference type="PROSITE" id="PS51257">
    <property type="entry name" value="PROKAR_LIPOPROTEIN"/>
    <property type="match status" value="1"/>
</dbReference>
<gene>
    <name evidence="2" type="ORF">LDH80_24840</name>
</gene>
<feature type="chain" id="PRO_5047037320" description="Lipoprotein" evidence="1">
    <location>
        <begin position="23"/>
        <end position="223"/>
    </location>
</feature>
<dbReference type="EMBL" id="CP084204">
    <property type="protein sequence ID" value="UZX23742.1"/>
    <property type="molecule type" value="Genomic_DNA"/>
</dbReference>
<dbReference type="RefSeq" id="WP_229885612.1">
    <property type="nucleotide sequence ID" value="NZ_BMUH01000017.1"/>
</dbReference>
<organism evidence="2 3">
    <name type="scientific">Streptomyces tanashiensis</name>
    <dbReference type="NCBI Taxonomy" id="67367"/>
    <lineage>
        <taxon>Bacteria</taxon>
        <taxon>Bacillati</taxon>
        <taxon>Actinomycetota</taxon>
        <taxon>Actinomycetes</taxon>
        <taxon>Kitasatosporales</taxon>
        <taxon>Streptomycetaceae</taxon>
        <taxon>Streptomyces</taxon>
    </lineage>
</organism>
<accession>A0ABY6R4D8</accession>
<dbReference type="Proteomes" id="UP001164506">
    <property type="component" value="Chromosome"/>
</dbReference>
<sequence length="223" mass="24074">MSKTRRLSGIAAGALAAALVLSGCSDDGDGGGKERTGAVPPAALKNCGKVFGERNVEALRADLGEGFQPHDRSLTEMKQRMLVEAQGWNPDTDKLARTTFRPCQIEGRADGKEAWVNATAGWSRYDVAFVTDGKHARDFREVAKGVYLDRREEFDGRSLIMPCTVPGTRAGQGEELPLQVSVVDTDRTTRSVSTDQLLKALAESTRGLLGCAERITVPEKLVP</sequence>
<evidence type="ECO:0000313" key="2">
    <source>
        <dbReference type="EMBL" id="UZX23742.1"/>
    </source>
</evidence>
<name>A0ABY6R4D8_9ACTN</name>
<proteinExistence type="predicted"/>
<evidence type="ECO:0000256" key="1">
    <source>
        <dbReference type="SAM" id="SignalP"/>
    </source>
</evidence>
<protein>
    <recommendedName>
        <fullName evidence="4">Lipoprotein</fullName>
    </recommendedName>
</protein>
<feature type="signal peptide" evidence="1">
    <location>
        <begin position="1"/>
        <end position="22"/>
    </location>
</feature>